<dbReference type="Gene3D" id="1.10.132.70">
    <property type="match status" value="1"/>
</dbReference>
<dbReference type="GO" id="GO:0046872">
    <property type="term" value="F:metal ion binding"/>
    <property type="evidence" value="ECO:0007669"/>
    <property type="project" value="UniProtKB-KW"/>
</dbReference>
<evidence type="ECO:0000256" key="9">
    <source>
        <dbReference type="ARBA" id="ARBA00022895"/>
    </source>
</evidence>
<dbReference type="STRING" id="72359.L7JT26"/>
<dbReference type="EMBL" id="JH994035">
    <property type="protein sequence ID" value="ELQ74584.1"/>
    <property type="molecule type" value="Genomic_DNA"/>
</dbReference>
<evidence type="ECO:0000256" key="3">
    <source>
        <dbReference type="ARBA" id="ARBA00016182"/>
    </source>
</evidence>
<evidence type="ECO:0000256" key="2">
    <source>
        <dbReference type="ARBA" id="ARBA00012493"/>
    </source>
</evidence>
<keyword evidence="11 13" id="KW-0539">Nucleus</keyword>
<dbReference type="InParanoid" id="L7JT26"/>
<dbReference type="OrthoDB" id="289721at2759"/>
<name>L7JT26_TRAHO</name>
<comment type="catalytic activity">
    <reaction evidence="12 13">
        <text>DNA(n) + a 2'-deoxyribonucleoside 5'-triphosphate = DNA(n+1) + diphosphate</text>
        <dbReference type="Rhea" id="RHEA:22508"/>
        <dbReference type="Rhea" id="RHEA-COMP:17339"/>
        <dbReference type="Rhea" id="RHEA-COMP:17340"/>
        <dbReference type="ChEBI" id="CHEBI:33019"/>
        <dbReference type="ChEBI" id="CHEBI:61560"/>
        <dbReference type="ChEBI" id="CHEBI:173112"/>
        <dbReference type="EC" id="2.7.7.49"/>
    </reaction>
</comment>
<dbReference type="Proteomes" id="UP000011185">
    <property type="component" value="Unassembled WGS sequence"/>
</dbReference>
<evidence type="ECO:0000256" key="8">
    <source>
        <dbReference type="ARBA" id="ARBA00022842"/>
    </source>
</evidence>
<dbReference type="GO" id="GO:0003720">
    <property type="term" value="F:telomerase activity"/>
    <property type="evidence" value="ECO:0007669"/>
    <property type="project" value="InterPro"/>
</dbReference>
<dbReference type="InterPro" id="IPR000477">
    <property type="entry name" value="RT_dom"/>
</dbReference>
<gene>
    <name evidence="16" type="ORF">THOM_2497</name>
</gene>
<evidence type="ECO:0000256" key="14">
    <source>
        <dbReference type="SAM" id="SignalP"/>
    </source>
</evidence>
<dbReference type="GO" id="GO:0042162">
    <property type="term" value="F:telomeric DNA binding"/>
    <property type="evidence" value="ECO:0007669"/>
    <property type="project" value="TreeGrafter"/>
</dbReference>
<evidence type="ECO:0000256" key="5">
    <source>
        <dbReference type="ARBA" id="ARBA00022679"/>
    </source>
</evidence>
<evidence type="ECO:0000256" key="11">
    <source>
        <dbReference type="ARBA" id="ARBA00023242"/>
    </source>
</evidence>
<keyword evidence="7 13" id="KW-0479">Metal-binding</keyword>
<dbReference type="SUPFAM" id="SSF56672">
    <property type="entry name" value="DNA/RNA polymerases"/>
    <property type="match status" value="1"/>
</dbReference>
<keyword evidence="14" id="KW-0732">Signal</keyword>
<dbReference type="EC" id="2.7.7.49" evidence="2 13"/>
<comment type="similarity">
    <text evidence="1 13">Belongs to the reverse transcriptase family. Telomerase subfamily.</text>
</comment>
<feature type="signal peptide" evidence="14">
    <location>
        <begin position="1"/>
        <end position="27"/>
    </location>
</feature>
<evidence type="ECO:0000256" key="7">
    <source>
        <dbReference type="ARBA" id="ARBA00022723"/>
    </source>
</evidence>
<organism evidence="16 17">
    <name type="scientific">Trachipleistophora hominis</name>
    <name type="common">Microsporidian parasite</name>
    <dbReference type="NCBI Taxonomy" id="72359"/>
    <lineage>
        <taxon>Eukaryota</taxon>
        <taxon>Fungi</taxon>
        <taxon>Fungi incertae sedis</taxon>
        <taxon>Microsporidia</taxon>
        <taxon>Pleistophoridae</taxon>
        <taxon>Trachipleistophora</taxon>
    </lineage>
</organism>
<proteinExistence type="inferred from homology"/>
<dbReference type="InterPro" id="IPR003545">
    <property type="entry name" value="Telomerase_RT"/>
</dbReference>
<evidence type="ECO:0000256" key="1">
    <source>
        <dbReference type="ARBA" id="ARBA00008001"/>
    </source>
</evidence>
<dbReference type="AlphaFoldDB" id="L7JT26"/>
<dbReference type="InterPro" id="IPR043502">
    <property type="entry name" value="DNA/RNA_pol_sf"/>
</dbReference>
<evidence type="ECO:0000256" key="13">
    <source>
        <dbReference type="RuleBase" id="RU365061"/>
    </source>
</evidence>
<reference evidence="16 17" key="1">
    <citation type="journal article" date="2012" name="PLoS Pathog.">
        <title>The genome of the obligate intracellular parasite Trachipleistophora hominis: new insights into microsporidian genome dynamics and reductive evolution.</title>
        <authorList>
            <person name="Heinz E."/>
            <person name="Williams T.A."/>
            <person name="Nakjang S."/>
            <person name="Noel C.J."/>
            <person name="Swan D.C."/>
            <person name="Goldberg A.V."/>
            <person name="Harris S.R."/>
            <person name="Weinmaier T."/>
            <person name="Markert S."/>
            <person name="Becher D."/>
            <person name="Bernhardt J."/>
            <person name="Dagan T."/>
            <person name="Hacker C."/>
            <person name="Lucocq J.M."/>
            <person name="Schweder T."/>
            <person name="Rattei T."/>
            <person name="Hall N."/>
            <person name="Hirt R.P."/>
            <person name="Embley T.M."/>
        </authorList>
    </citation>
    <scope>NUCLEOTIDE SEQUENCE [LARGE SCALE GENOMIC DNA]</scope>
</reference>
<evidence type="ECO:0000313" key="17">
    <source>
        <dbReference type="Proteomes" id="UP000011185"/>
    </source>
</evidence>
<feature type="non-terminal residue" evidence="16">
    <location>
        <position position="1"/>
    </location>
</feature>
<keyword evidence="17" id="KW-1185">Reference proteome</keyword>
<evidence type="ECO:0000256" key="10">
    <source>
        <dbReference type="ARBA" id="ARBA00022918"/>
    </source>
</evidence>
<keyword evidence="6 13" id="KW-0548">Nucleotidyltransferase</keyword>
<evidence type="ECO:0000256" key="4">
    <source>
        <dbReference type="ARBA" id="ARBA00022454"/>
    </source>
</evidence>
<dbReference type="InterPro" id="IPR021891">
    <property type="entry name" value="Telomerase_RBD"/>
</dbReference>
<comment type="function">
    <text evidence="13">Telomerase is a ribonucleoprotein enzyme essential for the replication of chromosome termini in most eukaryotes. It elongates telomeres. It is a reverse transcriptase that adds simple sequence repeats to chromosome ends by copying a template sequence within the RNA component of the enzyme.</text>
</comment>
<keyword evidence="5 13" id="KW-0808">Transferase</keyword>
<evidence type="ECO:0000256" key="12">
    <source>
        <dbReference type="ARBA" id="ARBA00048173"/>
    </source>
</evidence>
<sequence>VFCNLLFLIFDKLFIPLISTCFYSTEGFQNFKVFYFTRKAWSFFTKIHLQEFLARFDIKKKSTGVQYIPRCIPKKDGFRVIVNKSKRDKKGKSENMILQSAYHILTKEQELDHGNSFIDYTQIFNEFMRYDFSASFILKFDIKGCFDSIPHDNLQAILIDFLKSDEYYVRRYNSLIKRGRYCVNKKMCISIDNSKSFADIVQNKEAKSNELIWDDVYVSYKRKECLIEEICKVIRENIITFGKEQYIQQKGIPQGSILSSILSSLYFQSLDTSLFNKIVKVGRIFRYVDDFLIVSPSLDEMLSILSSLKYLEKDGVTINYKKIESNFGIENWLFNNQQIQNLSQNKEHVKMLLDAVPDKNKFVTYCGLKLCCRGFKINLNFERIEHSCAYSSAKPGQMTKYKVNRFLKKILKDMYFVRRNAFKYQNLYDVFIFVFRKILNFIRKMDFVNIKFILSIVNRSKNQMRKLIRNLGTDVTEKKLKLIKNKALKDSGLKLFLQKIEINISLKRQKRIFGRII</sequence>
<dbReference type="Pfam" id="PF00078">
    <property type="entry name" value="RVT_1"/>
    <property type="match status" value="1"/>
</dbReference>
<dbReference type="PANTHER" id="PTHR12066:SF0">
    <property type="entry name" value="TELOMERASE REVERSE TRANSCRIPTASE"/>
    <property type="match status" value="1"/>
</dbReference>
<keyword evidence="9 13" id="KW-0779">Telomere</keyword>
<feature type="domain" description="Reverse transcriptase" evidence="15">
    <location>
        <begin position="53"/>
        <end position="370"/>
    </location>
</feature>
<evidence type="ECO:0000259" key="15">
    <source>
        <dbReference type="PROSITE" id="PS50878"/>
    </source>
</evidence>
<dbReference type="PRINTS" id="PR01365">
    <property type="entry name" value="TELOMERASERT"/>
</dbReference>
<evidence type="ECO:0000313" key="16">
    <source>
        <dbReference type="EMBL" id="ELQ74584.1"/>
    </source>
</evidence>
<dbReference type="PROSITE" id="PS50878">
    <property type="entry name" value="RT_POL"/>
    <property type="match status" value="1"/>
</dbReference>
<dbReference type="Pfam" id="PF12009">
    <property type="entry name" value="Telomerase_RBD"/>
    <property type="match status" value="1"/>
</dbReference>
<dbReference type="GO" id="GO:0007004">
    <property type="term" value="P:telomere maintenance via telomerase"/>
    <property type="evidence" value="ECO:0007669"/>
    <property type="project" value="TreeGrafter"/>
</dbReference>
<comment type="subcellular location">
    <subcellularLocation>
        <location evidence="13">Nucleus</location>
    </subcellularLocation>
    <subcellularLocation>
        <location evidence="13">Chromosome</location>
        <location evidence="13">Telomere</location>
    </subcellularLocation>
</comment>
<dbReference type="HOGENOM" id="CLU_527457_0_0_1"/>
<keyword evidence="8 13" id="KW-0460">Magnesium</keyword>
<dbReference type="GO" id="GO:0000781">
    <property type="term" value="C:chromosome, telomeric region"/>
    <property type="evidence" value="ECO:0007669"/>
    <property type="project" value="UniProtKB-SubCell"/>
</dbReference>
<dbReference type="PANTHER" id="PTHR12066">
    <property type="entry name" value="TELOMERASE REVERSE TRANSCRIPTASE"/>
    <property type="match status" value="1"/>
</dbReference>
<dbReference type="GO" id="GO:0070034">
    <property type="term" value="F:telomerase RNA binding"/>
    <property type="evidence" value="ECO:0007669"/>
    <property type="project" value="TreeGrafter"/>
</dbReference>
<accession>L7JT26</accession>
<dbReference type="GO" id="GO:0000333">
    <property type="term" value="C:telomerase catalytic core complex"/>
    <property type="evidence" value="ECO:0007669"/>
    <property type="project" value="TreeGrafter"/>
</dbReference>
<protein>
    <recommendedName>
        <fullName evidence="3 13">Telomerase reverse transcriptase</fullName>
        <ecNumber evidence="2 13">2.7.7.49</ecNumber>
    </recommendedName>
    <alternativeName>
        <fullName evidence="13">Telomerase catalytic subunit</fullName>
    </alternativeName>
</protein>
<keyword evidence="10 13" id="KW-0695">RNA-directed DNA polymerase</keyword>
<keyword evidence="4 13" id="KW-0158">Chromosome</keyword>
<evidence type="ECO:0000256" key="6">
    <source>
        <dbReference type="ARBA" id="ARBA00022695"/>
    </source>
</evidence>
<feature type="chain" id="PRO_5003978997" description="Telomerase reverse transcriptase" evidence="14">
    <location>
        <begin position="28"/>
        <end position="517"/>
    </location>
</feature>
<dbReference type="VEuPathDB" id="MicrosporidiaDB:THOM_2497"/>